<name>A0A8S2XIW8_9BILA</name>
<feature type="non-terminal residue" evidence="2">
    <location>
        <position position="60"/>
    </location>
</feature>
<evidence type="ECO:0000313" key="2">
    <source>
        <dbReference type="EMBL" id="CAF4498327.1"/>
    </source>
</evidence>
<evidence type="ECO:0000313" key="4">
    <source>
        <dbReference type="Proteomes" id="UP000681967"/>
    </source>
</evidence>
<dbReference type="EMBL" id="CAJOBJ010160379">
    <property type="protein sequence ID" value="CAF4843593.1"/>
    <property type="molecule type" value="Genomic_DNA"/>
</dbReference>
<comment type="caution">
    <text evidence="2">The sequence shown here is derived from an EMBL/GenBank/DDBJ whole genome shotgun (WGS) entry which is preliminary data.</text>
</comment>
<evidence type="ECO:0000313" key="3">
    <source>
        <dbReference type="EMBL" id="CAF4843593.1"/>
    </source>
</evidence>
<gene>
    <name evidence="2" type="ORF">BYL167_LOCUS35892</name>
    <name evidence="3" type="ORF">GIL414_LOCUS49051</name>
</gene>
<dbReference type="Proteomes" id="UP000681967">
    <property type="component" value="Unassembled WGS sequence"/>
</dbReference>
<sequence>MILSIILIFALHQIKNYGVAADIDDVSGQLTLIRVYYNMPGLSAVAFKKGEIIAQGASGY</sequence>
<reference evidence="2" key="1">
    <citation type="submission" date="2021-02" db="EMBL/GenBank/DDBJ databases">
        <authorList>
            <person name="Nowell W R."/>
        </authorList>
    </citation>
    <scope>NUCLEOTIDE SEQUENCE</scope>
</reference>
<protein>
    <submittedName>
        <fullName evidence="2">Uncharacterized protein</fullName>
    </submittedName>
</protein>
<feature type="signal peptide" evidence="1">
    <location>
        <begin position="1"/>
        <end position="20"/>
    </location>
</feature>
<dbReference type="EMBL" id="CAJOBH010076833">
    <property type="protein sequence ID" value="CAF4498327.1"/>
    <property type="molecule type" value="Genomic_DNA"/>
</dbReference>
<dbReference type="AlphaFoldDB" id="A0A8S2XIW8"/>
<proteinExistence type="predicted"/>
<keyword evidence="1" id="KW-0732">Signal</keyword>
<accession>A0A8S2XIW8</accession>
<evidence type="ECO:0000256" key="1">
    <source>
        <dbReference type="SAM" id="SignalP"/>
    </source>
</evidence>
<dbReference type="Proteomes" id="UP000681720">
    <property type="component" value="Unassembled WGS sequence"/>
</dbReference>
<feature type="chain" id="PRO_5036273885" evidence="1">
    <location>
        <begin position="21"/>
        <end position="60"/>
    </location>
</feature>
<organism evidence="2 4">
    <name type="scientific">Rotaria magnacalcarata</name>
    <dbReference type="NCBI Taxonomy" id="392030"/>
    <lineage>
        <taxon>Eukaryota</taxon>
        <taxon>Metazoa</taxon>
        <taxon>Spiralia</taxon>
        <taxon>Gnathifera</taxon>
        <taxon>Rotifera</taxon>
        <taxon>Eurotatoria</taxon>
        <taxon>Bdelloidea</taxon>
        <taxon>Philodinida</taxon>
        <taxon>Philodinidae</taxon>
        <taxon>Rotaria</taxon>
    </lineage>
</organism>